<name>A0A7J7XB81_PIPKU</name>
<accession>A0A7J7XB81</accession>
<reference evidence="1 2" key="1">
    <citation type="journal article" date="2020" name="Nature">
        <title>Six reference-quality genomes reveal evolution of bat adaptations.</title>
        <authorList>
            <person name="Jebb D."/>
            <person name="Huang Z."/>
            <person name="Pippel M."/>
            <person name="Hughes G.M."/>
            <person name="Lavrichenko K."/>
            <person name="Devanna P."/>
            <person name="Winkler S."/>
            <person name="Jermiin L.S."/>
            <person name="Skirmuntt E.C."/>
            <person name="Katzourakis A."/>
            <person name="Burkitt-Gray L."/>
            <person name="Ray D.A."/>
            <person name="Sullivan K.A.M."/>
            <person name="Roscito J.G."/>
            <person name="Kirilenko B.M."/>
            <person name="Davalos L.M."/>
            <person name="Corthals A.P."/>
            <person name="Power M.L."/>
            <person name="Jones G."/>
            <person name="Ransome R.D."/>
            <person name="Dechmann D.K.N."/>
            <person name="Locatelli A.G."/>
            <person name="Puechmaille S.J."/>
            <person name="Fedrigo O."/>
            <person name="Jarvis E.D."/>
            <person name="Hiller M."/>
            <person name="Vernes S.C."/>
            <person name="Myers E.W."/>
            <person name="Teeling E.C."/>
        </authorList>
    </citation>
    <scope>NUCLEOTIDE SEQUENCE [LARGE SCALE GENOMIC DNA]</scope>
    <source>
        <strain evidence="1">MPipKuh1</strain>
        <tissue evidence="1">Flight muscle</tissue>
    </source>
</reference>
<dbReference type="EMBL" id="JACAGB010000008">
    <property type="protein sequence ID" value="KAF6346892.1"/>
    <property type="molecule type" value="Genomic_DNA"/>
</dbReference>
<gene>
    <name evidence="1" type="ORF">mPipKuh1_010627</name>
</gene>
<protein>
    <submittedName>
        <fullName evidence="1">Uncharacterized protein</fullName>
    </submittedName>
</protein>
<dbReference type="AlphaFoldDB" id="A0A7J7XB81"/>
<organism evidence="1 2">
    <name type="scientific">Pipistrellus kuhlii</name>
    <name type="common">Kuhl's pipistrelle</name>
    <dbReference type="NCBI Taxonomy" id="59472"/>
    <lineage>
        <taxon>Eukaryota</taxon>
        <taxon>Metazoa</taxon>
        <taxon>Chordata</taxon>
        <taxon>Craniata</taxon>
        <taxon>Vertebrata</taxon>
        <taxon>Euteleostomi</taxon>
        <taxon>Mammalia</taxon>
        <taxon>Eutheria</taxon>
        <taxon>Laurasiatheria</taxon>
        <taxon>Chiroptera</taxon>
        <taxon>Yangochiroptera</taxon>
        <taxon>Vespertilionidae</taxon>
        <taxon>Pipistrellus</taxon>
    </lineage>
</organism>
<sequence>MISVSSRNLSEFAVFRRALVSFSRREAGRCSCFIPTFSVRKPLSVPVPRCSPLRQDCGRGDRPPLRRQSEPSLPAGIRANPCKGAFNLSKTPLGSDMLAGQRTINHRPPHWEGTSLRSPGQARVQPVNMRFSQNICLCLPRLLGC</sequence>
<keyword evidence="2" id="KW-1185">Reference proteome</keyword>
<dbReference type="Proteomes" id="UP000558488">
    <property type="component" value="Unassembled WGS sequence"/>
</dbReference>
<proteinExistence type="predicted"/>
<evidence type="ECO:0000313" key="1">
    <source>
        <dbReference type="EMBL" id="KAF6346892.1"/>
    </source>
</evidence>
<evidence type="ECO:0000313" key="2">
    <source>
        <dbReference type="Proteomes" id="UP000558488"/>
    </source>
</evidence>
<comment type="caution">
    <text evidence="1">The sequence shown here is derived from an EMBL/GenBank/DDBJ whole genome shotgun (WGS) entry which is preliminary data.</text>
</comment>